<dbReference type="PhylomeDB" id="A0A0G4HBA4"/>
<feature type="region of interest" description="Disordered" evidence="1">
    <location>
        <begin position="379"/>
        <end position="423"/>
    </location>
</feature>
<evidence type="ECO:0000313" key="2">
    <source>
        <dbReference type="EMBL" id="CEM41284.1"/>
    </source>
</evidence>
<dbReference type="EMBL" id="CDMZ01002202">
    <property type="protein sequence ID" value="CEM41284.1"/>
    <property type="molecule type" value="Genomic_DNA"/>
</dbReference>
<feature type="compositionally biased region" description="Basic and acidic residues" evidence="1">
    <location>
        <begin position="40"/>
        <end position="49"/>
    </location>
</feature>
<dbReference type="AlphaFoldDB" id="A0A0G4HBA4"/>
<gene>
    <name evidence="2" type="ORF">Cvel_926</name>
</gene>
<feature type="region of interest" description="Disordered" evidence="1">
    <location>
        <begin position="227"/>
        <end position="266"/>
    </location>
</feature>
<feature type="compositionally biased region" description="Basic and acidic residues" evidence="1">
    <location>
        <begin position="231"/>
        <end position="244"/>
    </location>
</feature>
<sequence>MADENRTPVSSQKQQSSFHRQRPTLADLLGKGSQKQRNGIQEKEPHPPRYTETGGFARFKAGFKNYKEAKQRWVVRYLSINLDTAEADAAAEVLDELDTRLRHDLVECTEEDDSFFDVVQRVRESGGPGNVIPFEEQWEFILRHYETSQIKFGYEPDPFLKFAVLVWGLREEEQQSIYKDLRDETDFDEVIALVKALVKAQATSFGQRKDEDDKGVMETGPLKAVLKKAVKGGEKTEEREERAAKGRSAGSGEKSDDSDDNTESGVKPIFKFIPDRLAKRCMRCVEEGDHQASCSYSDDTIARKFRYEPDPFSKFAVLVWGLREEEQQSIYKDLRDETDFDEVIALVEALVKAQATSFGKKKDEDDTVMETGPLKAVLKNAVKGGKKTEEREERAAKGRSAGLGEKSKDSDDDTESGVKPIFKSIPDRLAKRCMRCVEEGHHQASCSYSDDTIVR</sequence>
<evidence type="ECO:0000256" key="1">
    <source>
        <dbReference type="SAM" id="MobiDB-lite"/>
    </source>
</evidence>
<reference evidence="2" key="1">
    <citation type="submission" date="2014-11" db="EMBL/GenBank/DDBJ databases">
        <authorList>
            <person name="Otto D Thomas"/>
            <person name="Naeem Raeece"/>
        </authorList>
    </citation>
    <scope>NUCLEOTIDE SEQUENCE</scope>
</reference>
<feature type="region of interest" description="Disordered" evidence="1">
    <location>
        <begin position="1"/>
        <end position="54"/>
    </location>
</feature>
<name>A0A0G4HBA4_9ALVE</name>
<proteinExistence type="predicted"/>
<feature type="compositionally biased region" description="Basic and acidic residues" evidence="1">
    <location>
        <begin position="386"/>
        <end position="396"/>
    </location>
</feature>
<accession>A0A0G4HBA4</accession>
<dbReference type="VEuPathDB" id="CryptoDB:Cvel_926"/>
<feature type="compositionally biased region" description="Polar residues" evidence="1">
    <location>
        <begin position="7"/>
        <end position="18"/>
    </location>
</feature>
<organism evidence="2">
    <name type="scientific">Chromera velia CCMP2878</name>
    <dbReference type="NCBI Taxonomy" id="1169474"/>
    <lineage>
        <taxon>Eukaryota</taxon>
        <taxon>Sar</taxon>
        <taxon>Alveolata</taxon>
        <taxon>Colpodellida</taxon>
        <taxon>Chromeraceae</taxon>
        <taxon>Chromera</taxon>
    </lineage>
</organism>
<protein>
    <submittedName>
        <fullName evidence="2">Uncharacterized protein</fullName>
    </submittedName>
</protein>